<protein>
    <submittedName>
        <fullName evidence="1">Uncharacterized protein</fullName>
    </submittedName>
</protein>
<evidence type="ECO:0000313" key="2">
    <source>
        <dbReference type="Proteomes" id="UP000225821"/>
    </source>
</evidence>
<organism evidence="1 2">
    <name type="scientific">Pseudomonas phage pf16</name>
    <dbReference type="NCBI Taxonomy" id="1815630"/>
    <lineage>
        <taxon>Viruses</taxon>
        <taxon>Duplodnaviria</taxon>
        <taxon>Heunggongvirae</taxon>
        <taxon>Uroviricota</taxon>
        <taxon>Caudoviricetes</taxon>
        <taxon>Chakrabartyvirus</taxon>
        <taxon>Chakrabartyvirus pf16</taxon>
    </lineage>
</organism>
<accession>A0A1S5R3H0</accession>
<evidence type="ECO:0000313" key="1">
    <source>
        <dbReference type="EMBL" id="AND74942.1"/>
    </source>
</evidence>
<name>A0A1S5R3H0_9CAUD</name>
<dbReference type="EMBL" id="KU873925">
    <property type="protein sequence ID" value="AND74942.1"/>
    <property type="molecule type" value="Genomic_DNA"/>
</dbReference>
<proteinExistence type="predicted"/>
<keyword evidence="2" id="KW-1185">Reference proteome</keyword>
<gene>
    <name evidence="1" type="ORF">pf16_19</name>
</gene>
<dbReference type="Proteomes" id="UP000225821">
    <property type="component" value="Segment"/>
</dbReference>
<reference evidence="1 2" key="1">
    <citation type="submission" date="2016-03" db="EMBL/GenBank/DDBJ databases">
        <title>Characterisation of pf16 and phiPMW: Two novel phages infecting Pseudomonas putida PpG1.</title>
        <authorList>
            <person name="Magill D.J."/>
            <person name="Krylov V.N."/>
            <person name="Shaburova O.V."/>
            <person name="Allen C.C.R."/>
            <person name="McGrath J.W."/>
            <person name="Quinn J.P."/>
            <person name="Kulakov L.A."/>
        </authorList>
    </citation>
    <scope>NUCLEOTIDE SEQUENCE [LARGE SCALE GENOMIC DNA]</scope>
</reference>
<sequence>MNIKPQEPVAEVRGQKSPRHPEHICKYIVPLLDLPEGTKLFLNPDQDIVEKYWKPEVSKLAAEILKLNAQLAQPDVEMTNGGEAVAWFFRHNLDTGNGWIDNYRDLSDERPNPASYDYMNVHEIVPLCYKGDFDKLKAEHDKLRRWEEMVRDTSALANKLAMVEAQLNAAKEALAKIAAIEDEQHGGDWDEIEEARNIANAALTELKGEQV</sequence>